<keyword evidence="4" id="KW-1185">Reference proteome</keyword>
<name>A0ABQ0LPU9_MYCCL</name>
<evidence type="ECO:0000313" key="4">
    <source>
        <dbReference type="Proteomes" id="UP000815677"/>
    </source>
</evidence>
<feature type="compositionally biased region" description="Basic and acidic residues" evidence="1">
    <location>
        <begin position="396"/>
        <end position="412"/>
    </location>
</feature>
<accession>A0ABQ0LPU9</accession>
<keyword evidence="2" id="KW-1133">Transmembrane helix</keyword>
<keyword evidence="2" id="KW-0812">Transmembrane</keyword>
<feature type="region of interest" description="Disordered" evidence="1">
    <location>
        <begin position="1"/>
        <end position="20"/>
    </location>
</feature>
<feature type="region of interest" description="Disordered" evidence="1">
    <location>
        <begin position="373"/>
        <end position="440"/>
    </location>
</feature>
<sequence length="440" mass="48677">MYLTQSNIQNGQPSRNLGSSNGDVLPVTTYFVRRVTGRYAVAVENCLVDDQLPLGSVKLTEERRKHGDWALTWKFMPRRIRIGQPHAPLHAAHPYPHARFTLPLGERRYLILEFVVMPAIASAADPNPSSIAHNGTDTTQTDISLLHTYTPAQIHHVMRLVGIVVGFALLVYIALVVLPKVVVRAMGCFVKKHEVDEHLAAPESPFSARPEPDEAKSETSTMRPLVLADRYPTSPSPTPSSFGDRIRNSLIIPTAVLNFHAKMSPTRRRATHAVVQSAISSPITQVPLSPTHDPVLRAAQLVVGAYPIPPASIAYTIPQPTPIVSKKIAWLPVPRHPRKPIKAALLLPPPSALVELRPTSVFRNDLRDDKLKKRGSTTASLEGDDELTKASKKRKQEREVKRREKERLRENTKSNAKRRPLAVRLGLRAEKATGTTAKGV</sequence>
<reference evidence="3" key="1">
    <citation type="submission" date="2014-09" db="EMBL/GenBank/DDBJ databases">
        <title>Genome sequence of the luminous mushroom Mycena chlorophos for searching fungal bioluminescence genes.</title>
        <authorList>
            <person name="Tanaka Y."/>
            <person name="Kasuga D."/>
            <person name="Oba Y."/>
            <person name="Hase S."/>
            <person name="Sato K."/>
            <person name="Oba Y."/>
            <person name="Sakakibara Y."/>
        </authorList>
    </citation>
    <scope>NUCLEOTIDE SEQUENCE</scope>
</reference>
<protein>
    <submittedName>
        <fullName evidence="3">Uncharacterized protein</fullName>
    </submittedName>
</protein>
<evidence type="ECO:0000256" key="2">
    <source>
        <dbReference type="SAM" id="Phobius"/>
    </source>
</evidence>
<keyword evidence="2" id="KW-0472">Membrane</keyword>
<gene>
    <name evidence="3" type="ORF">MCHLO_09048</name>
</gene>
<dbReference type="Proteomes" id="UP000815677">
    <property type="component" value="Unassembled WGS sequence"/>
</dbReference>
<organism evidence="3 4">
    <name type="scientific">Mycena chlorophos</name>
    <name type="common">Agaric fungus</name>
    <name type="synonym">Agaricus chlorophos</name>
    <dbReference type="NCBI Taxonomy" id="658473"/>
    <lineage>
        <taxon>Eukaryota</taxon>
        <taxon>Fungi</taxon>
        <taxon>Dikarya</taxon>
        <taxon>Basidiomycota</taxon>
        <taxon>Agaricomycotina</taxon>
        <taxon>Agaricomycetes</taxon>
        <taxon>Agaricomycetidae</taxon>
        <taxon>Agaricales</taxon>
        <taxon>Marasmiineae</taxon>
        <taxon>Mycenaceae</taxon>
        <taxon>Mycena</taxon>
    </lineage>
</organism>
<dbReference type="EMBL" id="DF847484">
    <property type="protein sequence ID" value="GAT51956.1"/>
    <property type="molecule type" value="Genomic_DNA"/>
</dbReference>
<evidence type="ECO:0000256" key="1">
    <source>
        <dbReference type="SAM" id="MobiDB-lite"/>
    </source>
</evidence>
<feature type="transmembrane region" description="Helical" evidence="2">
    <location>
        <begin position="160"/>
        <end position="183"/>
    </location>
</feature>
<evidence type="ECO:0000313" key="3">
    <source>
        <dbReference type="EMBL" id="GAT51956.1"/>
    </source>
</evidence>
<proteinExistence type="predicted"/>
<feature type="region of interest" description="Disordered" evidence="1">
    <location>
        <begin position="201"/>
        <end position="242"/>
    </location>
</feature>